<dbReference type="InterPro" id="IPR000791">
    <property type="entry name" value="Gpr1/Fun34/SatP-like"/>
</dbReference>
<comment type="caution">
    <text evidence="7">The sequence shown here is derived from an EMBL/GenBank/DDBJ whole genome shotgun (WGS) entry which is preliminary data.</text>
</comment>
<keyword evidence="5 6" id="KW-0472">Membrane</keyword>
<dbReference type="InterPro" id="IPR047623">
    <property type="entry name" value="SatP"/>
</dbReference>
<evidence type="ECO:0008006" key="9">
    <source>
        <dbReference type="Google" id="ProtNLM"/>
    </source>
</evidence>
<feature type="transmembrane region" description="Helical" evidence="6">
    <location>
        <begin position="37"/>
        <end position="56"/>
    </location>
</feature>
<feature type="transmembrane region" description="Helical" evidence="6">
    <location>
        <begin position="123"/>
        <end position="143"/>
    </location>
</feature>
<dbReference type="Proteomes" id="UP000637980">
    <property type="component" value="Unassembled WGS sequence"/>
</dbReference>
<evidence type="ECO:0000256" key="6">
    <source>
        <dbReference type="SAM" id="Phobius"/>
    </source>
</evidence>
<keyword evidence="4 6" id="KW-1133">Transmembrane helix</keyword>
<dbReference type="NCBIfam" id="NF038013">
    <property type="entry name" value="AceTr_1"/>
    <property type="match status" value="1"/>
</dbReference>
<evidence type="ECO:0000256" key="3">
    <source>
        <dbReference type="ARBA" id="ARBA00022692"/>
    </source>
</evidence>
<dbReference type="Pfam" id="PF01184">
    <property type="entry name" value="Gpr1_Fun34_YaaH"/>
    <property type="match status" value="1"/>
</dbReference>
<evidence type="ECO:0000256" key="5">
    <source>
        <dbReference type="ARBA" id="ARBA00023136"/>
    </source>
</evidence>
<evidence type="ECO:0000256" key="2">
    <source>
        <dbReference type="ARBA" id="ARBA00005587"/>
    </source>
</evidence>
<accession>A0ABQ3EGA6</accession>
<feature type="transmembrane region" description="Helical" evidence="6">
    <location>
        <begin position="9"/>
        <end position="31"/>
    </location>
</feature>
<dbReference type="RefSeq" id="WP_189437551.1">
    <property type="nucleotide sequence ID" value="NZ_BMXE01000005.1"/>
</dbReference>
<dbReference type="PANTHER" id="PTHR30178">
    <property type="entry name" value="INNER MEMBRANE PROTEIN YAAH"/>
    <property type="match status" value="1"/>
</dbReference>
<keyword evidence="3 6" id="KW-0812">Transmembrane</keyword>
<comment type="similarity">
    <text evidence="2">Belongs to the acetate uptake transporter (AceTr) (TC 2.A.96) family.</text>
</comment>
<name>A0ABQ3EGA6_9HYPH</name>
<evidence type="ECO:0000313" key="8">
    <source>
        <dbReference type="Proteomes" id="UP000637980"/>
    </source>
</evidence>
<protein>
    <recommendedName>
        <fullName evidence="9">Inner membrane protein YaaH</fullName>
    </recommendedName>
</protein>
<evidence type="ECO:0000256" key="4">
    <source>
        <dbReference type="ARBA" id="ARBA00022989"/>
    </source>
</evidence>
<keyword evidence="8" id="KW-1185">Reference proteome</keyword>
<sequence>MQTKTGNPAVIGLAGFGITTFVLQMANIGLLENMGPVLWLGVFVGGLAQMVAGFQTGKTGNNFGYSAFTIYGAFWLAFAGILAGNELGFYAASHTDIGFFLLPFAIYTGIMFYAALHVHTAEASIFGSLFLGFILLVLGHFGPAFFNVIAGYVLILCSFCAWYVMAHIIYKDICGRDVLPVGSPVLQPGGKATGAGADAVAAE</sequence>
<dbReference type="EMBL" id="BMXE01000005">
    <property type="protein sequence ID" value="GHB38118.1"/>
    <property type="molecule type" value="Genomic_DNA"/>
</dbReference>
<feature type="transmembrane region" description="Helical" evidence="6">
    <location>
        <begin position="63"/>
        <end position="85"/>
    </location>
</feature>
<evidence type="ECO:0000313" key="7">
    <source>
        <dbReference type="EMBL" id="GHB38118.1"/>
    </source>
</evidence>
<reference evidence="8" key="1">
    <citation type="journal article" date="2019" name="Int. J. Syst. Evol. Microbiol.">
        <title>The Global Catalogue of Microorganisms (GCM) 10K type strain sequencing project: providing services to taxonomists for standard genome sequencing and annotation.</title>
        <authorList>
            <consortium name="The Broad Institute Genomics Platform"/>
            <consortium name="The Broad Institute Genome Sequencing Center for Infectious Disease"/>
            <person name="Wu L."/>
            <person name="Ma J."/>
        </authorList>
    </citation>
    <scope>NUCLEOTIDE SEQUENCE [LARGE SCALE GENOMIC DNA]</scope>
    <source>
        <strain evidence="8">KCTC 12861</strain>
    </source>
</reference>
<evidence type="ECO:0000256" key="1">
    <source>
        <dbReference type="ARBA" id="ARBA00004141"/>
    </source>
</evidence>
<feature type="transmembrane region" description="Helical" evidence="6">
    <location>
        <begin position="97"/>
        <end position="116"/>
    </location>
</feature>
<comment type="subcellular location">
    <subcellularLocation>
        <location evidence="1">Membrane</location>
        <topology evidence="1">Multi-pass membrane protein</topology>
    </subcellularLocation>
</comment>
<dbReference type="PANTHER" id="PTHR30178:SF3">
    <property type="entry name" value="SUCCINATE-ACETATE_PROTON SYMPORTER SATP"/>
    <property type="match status" value="1"/>
</dbReference>
<organism evidence="7 8">
    <name type="scientific">Pseudovibrio japonicus</name>
    <dbReference type="NCBI Taxonomy" id="366534"/>
    <lineage>
        <taxon>Bacteria</taxon>
        <taxon>Pseudomonadati</taxon>
        <taxon>Pseudomonadota</taxon>
        <taxon>Alphaproteobacteria</taxon>
        <taxon>Hyphomicrobiales</taxon>
        <taxon>Stappiaceae</taxon>
        <taxon>Pseudovibrio</taxon>
    </lineage>
</organism>
<proteinExistence type="inferred from homology"/>
<gene>
    <name evidence="7" type="primary">yaaH</name>
    <name evidence="7" type="ORF">GCM10007094_29310</name>
</gene>
<feature type="transmembrane region" description="Helical" evidence="6">
    <location>
        <begin position="149"/>
        <end position="170"/>
    </location>
</feature>